<dbReference type="RefSeq" id="WP_023174401.1">
    <property type="nucleotide sequence ID" value="NC_022600.1"/>
</dbReference>
<dbReference type="OrthoDB" id="9783238at2"/>
<sequence>MRNLEGETEHTLRRVPRQRRGHERVARILDAAARVFAEVGYEAATTHQIAERAGTAVGSLYQYFPDKRAIFAALEERHQQQVEAFHTRLESPEIAQLPLEQMIARMVQMSVRFFEDPAPRVMFLLYYSSPQLFERFDEDFIRQLVQRAGALLRARNPALEAKKVDVVAETFIQSFNHLLLVALRNPPERGAQLVQELQNLLIAYLRPYDQMPAADEPAASGLSERQRLALRWAAQQGELTIQRFEALCPGCSRRSLQRDLSHLVRSGWLQVSGQTNQRTYRPSIRQTRDNL</sequence>
<gene>
    <name evidence="4" type="ORF">GKIL_2924</name>
</gene>
<dbReference type="InterPro" id="IPR050109">
    <property type="entry name" value="HTH-type_TetR-like_transc_reg"/>
</dbReference>
<protein>
    <submittedName>
        <fullName evidence="4">TetR family transcriptional regulator</fullName>
    </submittedName>
</protein>
<dbReference type="GO" id="GO:0000976">
    <property type="term" value="F:transcription cis-regulatory region binding"/>
    <property type="evidence" value="ECO:0007669"/>
    <property type="project" value="TreeGrafter"/>
</dbReference>
<dbReference type="InterPro" id="IPR009057">
    <property type="entry name" value="Homeodomain-like_sf"/>
</dbReference>
<evidence type="ECO:0000259" key="3">
    <source>
        <dbReference type="PROSITE" id="PS50977"/>
    </source>
</evidence>
<dbReference type="Proteomes" id="UP000017396">
    <property type="component" value="Chromosome"/>
</dbReference>
<accession>U5QNB3</accession>
<keyword evidence="1 2" id="KW-0238">DNA-binding</keyword>
<proteinExistence type="predicted"/>
<evidence type="ECO:0000313" key="5">
    <source>
        <dbReference type="Proteomes" id="UP000017396"/>
    </source>
</evidence>
<organism evidence="4 5">
    <name type="scientific">Gloeobacter kilaueensis (strain ATCC BAA-2537 / CCAP 1431/1 / ULC 316 / JS1)</name>
    <dbReference type="NCBI Taxonomy" id="1183438"/>
    <lineage>
        <taxon>Bacteria</taxon>
        <taxon>Bacillati</taxon>
        <taxon>Cyanobacteriota</taxon>
        <taxon>Cyanophyceae</taxon>
        <taxon>Gloeobacterales</taxon>
        <taxon>Gloeobacteraceae</taxon>
        <taxon>Gloeobacter</taxon>
    </lineage>
</organism>
<evidence type="ECO:0000313" key="4">
    <source>
        <dbReference type="EMBL" id="AGY59170.1"/>
    </source>
</evidence>
<dbReference type="Gene3D" id="1.10.357.10">
    <property type="entry name" value="Tetracycline Repressor, domain 2"/>
    <property type="match status" value="1"/>
</dbReference>
<dbReference type="GO" id="GO:0003700">
    <property type="term" value="F:DNA-binding transcription factor activity"/>
    <property type="evidence" value="ECO:0007669"/>
    <property type="project" value="TreeGrafter"/>
</dbReference>
<dbReference type="PANTHER" id="PTHR30055">
    <property type="entry name" value="HTH-TYPE TRANSCRIPTIONAL REGULATOR RUTR"/>
    <property type="match status" value="1"/>
</dbReference>
<dbReference type="PROSITE" id="PS50977">
    <property type="entry name" value="HTH_TETR_2"/>
    <property type="match status" value="1"/>
</dbReference>
<dbReference type="PRINTS" id="PR00455">
    <property type="entry name" value="HTHTETR"/>
</dbReference>
<dbReference type="HOGENOM" id="CLU_946311_0_0_3"/>
<dbReference type="PATRIC" id="fig|1183438.3.peg.2883"/>
<name>U5QNB3_GLOK1</name>
<dbReference type="InterPro" id="IPR041669">
    <property type="entry name" value="TetR_C_15"/>
</dbReference>
<dbReference type="SUPFAM" id="SSF46689">
    <property type="entry name" value="Homeodomain-like"/>
    <property type="match status" value="1"/>
</dbReference>
<feature type="DNA-binding region" description="H-T-H motif" evidence="2">
    <location>
        <begin position="45"/>
        <end position="64"/>
    </location>
</feature>
<reference evidence="4 5" key="1">
    <citation type="journal article" date="2013" name="PLoS ONE">
        <title>Cultivation and Complete Genome Sequencing of Gloeobacter kilaueensis sp. nov., from a Lava Cave in Kilauea Caldera, Hawai'i.</title>
        <authorList>
            <person name="Saw J.H."/>
            <person name="Schatz M."/>
            <person name="Brown M.V."/>
            <person name="Kunkel D.D."/>
            <person name="Foster J.S."/>
            <person name="Shick H."/>
            <person name="Christensen S."/>
            <person name="Hou S."/>
            <person name="Wan X."/>
            <person name="Donachie S.P."/>
        </authorList>
    </citation>
    <scope>NUCLEOTIDE SEQUENCE [LARGE SCALE GENOMIC DNA]</scope>
    <source>
        <strain evidence="5">JS</strain>
    </source>
</reference>
<evidence type="ECO:0000256" key="2">
    <source>
        <dbReference type="PROSITE-ProRule" id="PRU00335"/>
    </source>
</evidence>
<dbReference type="PANTHER" id="PTHR30055:SF226">
    <property type="entry name" value="HTH-TYPE TRANSCRIPTIONAL REGULATOR PKSA"/>
    <property type="match status" value="1"/>
</dbReference>
<evidence type="ECO:0000256" key="1">
    <source>
        <dbReference type="ARBA" id="ARBA00023125"/>
    </source>
</evidence>
<feature type="domain" description="HTH tetR-type" evidence="3">
    <location>
        <begin position="22"/>
        <end position="82"/>
    </location>
</feature>
<dbReference type="Pfam" id="PF17918">
    <property type="entry name" value="TetR_C_15"/>
    <property type="match status" value="1"/>
</dbReference>
<dbReference type="KEGG" id="glj:GKIL_2924"/>
<dbReference type="EMBL" id="CP003587">
    <property type="protein sequence ID" value="AGY59170.1"/>
    <property type="molecule type" value="Genomic_DNA"/>
</dbReference>
<dbReference type="STRING" id="1183438.GKIL_2924"/>
<dbReference type="Pfam" id="PF00440">
    <property type="entry name" value="TetR_N"/>
    <property type="match status" value="1"/>
</dbReference>
<dbReference type="AlphaFoldDB" id="U5QNB3"/>
<dbReference type="InterPro" id="IPR001647">
    <property type="entry name" value="HTH_TetR"/>
</dbReference>
<dbReference type="eggNOG" id="COG1309">
    <property type="taxonomic scope" value="Bacteria"/>
</dbReference>
<keyword evidence="5" id="KW-1185">Reference proteome</keyword>